<evidence type="ECO:0000313" key="2">
    <source>
        <dbReference type="Proteomes" id="UP000469194"/>
    </source>
</evidence>
<gene>
    <name evidence="1" type="ORF">GFD25_01060</name>
</gene>
<sequence length="225" mass="25581">MRFTDLPAAERAELDAFGQTVAAEMEAGVGLEDARPIILIDFDGTVNQFPDDMTPNRHDPADWFVPDHEQRVWTDRRHGHLTLTWSGELVDRLRALDARVLWLSTWQPYTGILNQTLGVDWKTVTWYDPVTLEGLRTGKRRSVLRHLTLARPIVWIDDEETTYDAGLAIQSAPPLAPVLGIGPNAHIGISRTQMTLIERFVHQPPEEPTTTFDIHGDHHDQHWGF</sequence>
<evidence type="ECO:0000313" key="1">
    <source>
        <dbReference type="EMBL" id="NEG88614.1"/>
    </source>
</evidence>
<comment type="caution">
    <text evidence="1">The sequence shown here is derived from an EMBL/GenBank/DDBJ whole genome shotgun (WGS) entry which is preliminary data.</text>
</comment>
<accession>A0A6N9Z2R4</accession>
<dbReference type="AlphaFoldDB" id="A0A6N9Z2R4"/>
<reference evidence="1 2" key="1">
    <citation type="submission" date="2019-10" db="EMBL/GenBank/DDBJ databases">
        <title>Bifidobacterium from non-human primates.</title>
        <authorList>
            <person name="Modesto M."/>
        </authorList>
    </citation>
    <scope>NUCLEOTIDE SEQUENCE [LARGE SCALE GENOMIC DNA]</scope>
    <source>
        <strain evidence="1 2">TRE17</strain>
    </source>
</reference>
<protein>
    <submittedName>
        <fullName evidence="1">Uncharacterized protein</fullName>
    </submittedName>
</protein>
<keyword evidence="2" id="KW-1185">Reference proteome</keyword>
<proteinExistence type="predicted"/>
<dbReference type="Proteomes" id="UP000469194">
    <property type="component" value="Unassembled WGS sequence"/>
</dbReference>
<name>A0A6N9Z2R4_9BIFI</name>
<dbReference type="EMBL" id="WHZW01000002">
    <property type="protein sequence ID" value="NEG88614.1"/>
    <property type="molecule type" value="Genomic_DNA"/>
</dbReference>
<dbReference type="RefSeq" id="WP_163229094.1">
    <property type="nucleotide sequence ID" value="NZ_WHZW01000002.1"/>
</dbReference>
<organism evidence="1 2">
    <name type="scientific">Bifidobacterium aerophilum</name>
    <dbReference type="NCBI Taxonomy" id="1798155"/>
    <lineage>
        <taxon>Bacteria</taxon>
        <taxon>Bacillati</taxon>
        <taxon>Actinomycetota</taxon>
        <taxon>Actinomycetes</taxon>
        <taxon>Bifidobacteriales</taxon>
        <taxon>Bifidobacteriaceae</taxon>
        <taxon>Bifidobacterium</taxon>
    </lineage>
</organism>